<dbReference type="EMBL" id="BNCD01000001">
    <property type="protein sequence ID" value="GHH69657.1"/>
    <property type="molecule type" value="Genomic_DNA"/>
</dbReference>
<dbReference type="RefSeq" id="WP_189928949.1">
    <property type="nucleotide sequence ID" value="NZ_BNCD01000001.1"/>
</dbReference>
<dbReference type="Gene3D" id="3.30.460.10">
    <property type="entry name" value="Beta Polymerase, domain 2"/>
    <property type="match status" value="1"/>
</dbReference>
<evidence type="ECO:0000313" key="2">
    <source>
        <dbReference type="Proteomes" id="UP000603708"/>
    </source>
</evidence>
<evidence type="ECO:0008006" key="3">
    <source>
        <dbReference type="Google" id="ProtNLM"/>
    </source>
</evidence>
<keyword evidence="2" id="KW-1185">Reference proteome</keyword>
<dbReference type="AlphaFoldDB" id="A0A919KRI9"/>
<proteinExistence type="predicted"/>
<sequence length="234" mass="25479">MEAVDAARAVVGEHHPDARAAFLGGSVITDRRTVTSDLDIVVLVHGSPAPYRWSFRHEDWPVEMFVHTETTWHAFVEREVRERRSPLLRMCADGLLLLDSDGLGARIAAEAGRLTAAGPPTVSPEQIEDFRYGITDLLDDLSGCTDQGELLCIATELARRTGELALAAGGAWGGCGKWLARRLEDAAPGLTLRLHHGVREALEGRKEPLVTVVDEQLGQVGGRLWAGYRRAGTL</sequence>
<reference evidence="1" key="2">
    <citation type="submission" date="2020-09" db="EMBL/GenBank/DDBJ databases">
        <authorList>
            <person name="Sun Q."/>
            <person name="Ohkuma M."/>
        </authorList>
    </citation>
    <scope>NUCLEOTIDE SEQUENCE</scope>
    <source>
        <strain evidence="1">JCM 5069</strain>
    </source>
</reference>
<reference evidence="1" key="1">
    <citation type="journal article" date="2014" name="Int. J. Syst. Evol. Microbiol.">
        <title>Complete genome sequence of Corynebacterium casei LMG S-19264T (=DSM 44701T), isolated from a smear-ripened cheese.</title>
        <authorList>
            <consortium name="US DOE Joint Genome Institute (JGI-PGF)"/>
            <person name="Walter F."/>
            <person name="Albersmeier A."/>
            <person name="Kalinowski J."/>
            <person name="Ruckert C."/>
        </authorList>
    </citation>
    <scope>NUCLEOTIDE SEQUENCE</scope>
    <source>
        <strain evidence="1">JCM 5069</strain>
    </source>
</reference>
<dbReference type="InterPro" id="IPR043519">
    <property type="entry name" value="NT_sf"/>
</dbReference>
<dbReference type="Proteomes" id="UP000603708">
    <property type="component" value="Unassembled WGS sequence"/>
</dbReference>
<organism evidence="1 2">
    <name type="scientific">Streptomyces sulfonofaciens</name>
    <dbReference type="NCBI Taxonomy" id="68272"/>
    <lineage>
        <taxon>Bacteria</taxon>
        <taxon>Bacillati</taxon>
        <taxon>Actinomycetota</taxon>
        <taxon>Actinomycetes</taxon>
        <taxon>Kitasatosporales</taxon>
        <taxon>Streptomycetaceae</taxon>
        <taxon>Streptomyces</taxon>
    </lineage>
</organism>
<comment type="caution">
    <text evidence="1">The sequence shown here is derived from an EMBL/GenBank/DDBJ whole genome shotgun (WGS) entry which is preliminary data.</text>
</comment>
<protein>
    <recommendedName>
        <fullName evidence="3">Nucleotidyltransferase</fullName>
    </recommendedName>
</protein>
<evidence type="ECO:0000313" key="1">
    <source>
        <dbReference type="EMBL" id="GHH69657.1"/>
    </source>
</evidence>
<dbReference type="CDD" id="cd05403">
    <property type="entry name" value="NT_KNTase_like"/>
    <property type="match status" value="1"/>
</dbReference>
<name>A0A919KRI9_9ACTN</name>
<dbReference type="SUPFAM" id="SSF81301">
    <property type="entry name" value="Nucleotidyltransferase"/>
    <property type="match status" value="1"/>
</dbReference>
<gene>
    <name evidence="1" type="ORF">GCM10018793_02420</name>
</gene>
<accession>A0A919KRI9</accession>